<reference evidence="5" key="2">
    <citation type="submission" date="2022-07" db="EMBL/GenBank/DDBJ databases">
        <title>Whole Genome Sequencing of Streptococcus suis.</title>
        <authorList>
            <person name="Dai X."/>
            <person name="Huang J."/>
            <person name="Wang L."/>
        </authorList>
    </citation>
    <scope>NUCLEOTIDE SEQUENCE</scope>
    <source>
        <strain evidence="5">XNB2</strain>
    </source>
</reference>
<dbReference type="Pfam" id="PF08279">
    <property type="entry name" value="HTH_11"/>
    <property type="match status" value="1"/>
</dbReference>
<reference evidence="4 6" key="1">
    <citation type="submission" date="2016-02" db="EMBL/GenBank/DDBJ databases">
        <authorList>
            <consortium name="Pathogen Informatics"/>
        </authorList>
    </citation>
    <scope>NUCLEOTIDE SEQUENCE [LARGE SCALE GENOMIC DNA]</scope>
    <source>
        <strain evidence="4 6">LSS52</strain>
    </source>
</reference>
<evidence type="ECO:0000313" key="6">
    <source>
        <dbReference type="Proteomes" id="UP000072794"/>
    </source>
</evidence>
<sequence>MNRINRVTSILIQLQSKKIIPAKEIAQRFNISLRTVYRDIRTLEEAGIPIGSEAGKGYFLVEGFLLPPVMFTAAEVGALITAGKFLNCHGDESFIKDFDSAMYKIKSILKHGEKNYAQELENSINVYSTSGQKNTLADNVIAAIQTAICNKRVISIQYPASGGQEPESRMIEPISLGFYEQNWYLIGFAG</sequence>
<dbReference type="PANTHER" id="PTHR34580:SF1">
    <property type="entry name" value="PROTEIN PAFC"/>
    <property type="match status" value="1"/>
</dbReference>
<dbReference type="SUPFAM" id="SSF46785">
    <property type="entry name" value="Winged helix' DNA-binding domain"/>
    <property type="match status" value="1"/>
</dbReference>
<dbReference type="EMBL" id="JANFMP010000020">
    <property type="protein sequence ID" value="MDG4527274.1"/>
    <property type="molecule type" value="Genomic_DNA"/>
</dbReference>
<dbReference type="Gene3D" id="1.10.10.10">
    <property type="entry name" value="Winged helix-like DNA-binding domain superfamily/Winged helix DNA-binding domain"/>
    <property type="match status" value="1"/>
</dbReference>
<dbReference type="SMR" id="A0A0Z8Z778"/>
<dbReference type="OMA" id="REDAAWI"/>
<dbReference type="InterPro" id="IPR001034">
    <property type="entry name" value="DeoR_HTH"/>
</dbReference>
<feature type="domain" description="HTH deoR-type" evidence="3">
    <location>
        <begin position="3"/>
        <end position="58"/>
    </location>
</feature>
<evidence type="ECO:0000256" key="2">
    <source>
        <dbReference type="ARBA" id="ARBA00023163"/>
    </source>
</evidence>
<dbReference type="GO" id="GO:0003700">
    <property type="term" value="F:DNA-binding transcription factor activity"/>
    <property type="evidence" value="ECO:0007669"/>
    <property type="project" value="InterPro"/>
</dbReference>
<name>A0A0Z8Z778_STRSU</name>
<evidence type="ECO:0000256" key="1">
    <source>
        <dbReference type="ARBA" id="ARBA00023015"/>
    </source>
</evidence>
<evidence type="ECO:0000313" key="4">
    <source>
        <dbReference type="EMBL" id="CYV09358.1"/>
    </source>
</evidence>
<keyword evidence="1" id="KW-0805">Transcription regulation</keyword>
<evidence type="ECO:0000313" key="5">
    <source>
        <dbReference type="EMBL" id="MDG4527274.1"/>
    </source>
</evidence>
<dbReference type="EMBL" id="FIHA01000050">
    <property type="protein sequence ID" value="CYV09358.1"/>
    <property type="molecule type" value="Genomic_DNA"/>
</dbReference>
<dbReference type="OrthoDB" id="9802228at2"/>
<gene>
    <name evidence="4" type="ORF">ERS132414_01993</name>
    <name evidence="5" type="ORF">NOL13_07675</name>
</gene>
<dbReference type="AlphaFoldDB" id="A0A0Z8Z778"/>
<accession>A0A0Z8Z778</accession>
<dbReference type="InterPro" id="IPR026881">
    <property type="entry name" value="WYL_dom"/>
</dbReference>
<dbReference type="PANTHER" id="PTHR34580">
    <property type="match status" value="1"/>
</dbReference>
<organism evidence="4 6">
    <name type="scientific">Streptococcus suis</name>
    <dbReference type="NCBI Taxonomy" id="1307"/>
    <lineage>
        <taxon>Bacteria</taxon>
        <taxon>Bacillati</taxon>
        <taxon>Bacillota</taxon>
        <taxon>Bacilli</taxon>
        <taxon>Lactobacillales</taxon>
        <taxon>Streptococcaceae</taxon>
        <taxon>Streptococcus</taxon>
    </lineage>
</organism>
<dbReference type="PROSITE" id="PS52050">
    <property type="entry name" value="WYL"/>
    <property type="match status" value="1"/>
</dbReference>
<dbReference type="InterPro" id="IPR036390">
    <property type="entry name" value="WH_DNA-bd_sf"/>
</dbReference>
<dbReference type="RefSeq" id="WP_001079938.1">
    <property type="nucleotide sequence ID" value="NZ_CEDY01000110.1"/>
</dbReference>
<dbReference type="InterPro" id="IPR051534">
    <property type="entry name" value="CBASS_pafABC_assoc_protein"/>
</dbReference>
<dbReference type="InterPro" id="IPR013196">
    <property type="entry name" value="HTH_11"/>
</dbReference>
<proteinExistence type="predicted"/>
<evidence type="ECO:0000259" key="3">
    <source>
        <dbReference type="PROSITE" id="PS51000"/>
    </source>
</evidence>
<dbReference type="Proteomes" id="UP001152875">
    <property type="component" value="Unassembled WGS sequence"/>
</dbReference>
<dbReference type="Proteomes" id="UP000072794">
    <property type="component" value="Unassembled WGS sequence"/>
</dbReference>
<protein>
    <submittedName>
        <fullName evidence="5">HTH domain-containing protein</fullName>
    </submittedName>
    <submittedName>
        <fullName evidence="4">Putative transcriptional regulator</fullName>
    </submittedName>
</protein>
<dbReference type="InterPro" id="IPR036388">
    <property type="entry name" value="WH-like_DNA-bd_sf"/>
</dbReference>
<keyword evidence="2" id="KW-0804">Transcription</keyword>
<dbReference type="Pfam" id="PF13280">
    <property type="entry name" value="WYL"/>
    <property type="match status" value="1"/>
</dbReference>
<dbReference type="PROSITE" id="PS51000">
    <property type="entry name" value="HTH_DEOR_2"/>
    <property type="match status" value="1"/>
</dbReference>